<evidence type="ECO:0000256" key="4">
    <source>
        <dbReference type="HAMAP-Rule" id="MF_01401"/>
    </source>
</evidence>
<dbReference type="Gene3D" id="3.30.1060.10">
    <property type="entry name" value="Peptide methionine sulphoxide reductase MsrA"/>
    <property type="match status" value="1"/>
</dbReference>
<sequence>MSFKSALFGLSAAMTLTFAPVGLGARAADSETAIFAGGCFWCVESDFDHVKGVTRTTSGYIGGKGDNPTYEDHSVAGFREAVEIEFDPSVVSYEALLKTFFRTVDPTDSGGQFCDRGHSYTTAVYAVDDAQLAEAKEAKAEAGEALGKTIATEIAPAPKFWPAEGYHQNYYERNPVRYKYYRYACGRDKRIENLWGKDAHFGVGS</sequence>
<feature type="domain" description="Peptide methionine sulphoxide reductase MsrA" evidence="6">
    <location>
        <begin position="32"/>
        <end position="179"/>
    </location>
</feature>
<comment type="function">
    <text evidence="4">Has an important function as a repair enzyme for proteins that have been inactivated by oxidation. Catalyzes the reversible oxidation-reduction of methionine sulfoxide in proteins to methionine.</text>
</comment>
<evidence type="ECO:0000313" key="7">
    <source>
        <dbReference type="EMBL" id="TDH37686.1"/>
    </source>
</evidence>
<dbReference type="PANTHER" id="PTHR43774">
    <property type="entry name" value="PEPTIDE METHIONINE SULFOXIDE REDUCTASE"/>
    <property type="match status" value="1"/>
</dbReference>
<keyword evidence="1 4" id="KW-0560">Oxidoreductase</keyword>
<keyword evidence="8" id="KW-1185">Reference proteome</keyword>
<feature type="active site" evidence="4">
    <location>
        <position position="39"/>
    </location>
</feature>
<proteinExistence type="inferred from homology"/>
<dbReference type="GO" id="GO:0033744">
    <property type="term" value="F:L-methionine:thioredoxin-disulfide S-oxidoreductase activity"/>
    <property type="evidence" value="ECO:0007669"/>
    <property type="project" value="RHEA"/>
</dbReference>
<keyword evidence="5" id="KW-0732">Signal</keyword>
<comment type="caution">
    <text evidence="7">The sequence shown here is derived from an EMBL/GenBank/DDBJ whole genome shotgun (WGS) entry which is preliminary data.</text>
</comment>
<dbReference type="OrthoDB" id="4174719at2"/>
<organism evidence="7 8">
    <name type="scientific">Pseudohoeflea suaedae</name>
    <dbReference type="NCBI Taxonomy" id="877384"/>
    <lineage>
        <taxon>Bacteria</taxon>
        <taxon>Pseudomonadati</taxon>
        <taxon>Pseudomonadota</taxon>
        <taxon>Alphaproteobacteria</taxon>
        <taxon>Hyphomicrobiales</taxon>
        <taxon>Rhizobiaceae</taxon>
        <taxon>Pseudohoeflea</taxon>
    </lineage>
</organism>
<dbReference type="InterPro" id="IPR002569">
    <property type="entry name" value="Met_Sox_Rdtase_MsrA_dom"/>
</dbReference>
<dbReference type="InterPro" id="IPR036509">
    <property type="entry name" value="Met_Sox_Rdtase_MsrA_sf"/>
</dbReference>
<protein>
    <recommendedName>
        <fullName evidence="4">Peptide methionine sulfoxide reductase MsrA</fullName>
        <shortName evidence="4">Protein-methionine-S-oxide reductase</shortName>
        <ecNumber evidence="4">1.8.4.11</ecNumber>
    </recommendedName>
    <alternativeName>
        <fullName evidence="4">Peptide-methionine (S)-S-oxide reductase</fullName>
        <shortName evidence="4">Peptide Met(O) reductase</shortName>
    </alternativeName>
</protein>
<feature type="chain" id="PRO_5020338642" description="Peptide methionine sulfoxide reductase MsrA" evidence="5">
    <location>
        <begin position="28"/>
        <end position="205"/>
    </location>
</feature>
<comment type="similarity">
    <text evidence="4">Belongs to the MsrA Met sulfoxide reductase family.</text>
</comment>
<evidence type="ECO:0000259" key="6">
    <source>
        <dbReference type="Pfam" id="PF01625"/>
    </source>
</evidence>
<evidence type="ECO:0000256" key="2">
    <source>
        <dbReference type="ARBA" id="ARBA00047806"/>
    </source>
</evidence>
<dbReference type="EC" id="1.8.4.11" evidence="4"/>
<name>A0A4R5PL77_9HYPH</name>
<reference evidence="7 8" key="1">
    <citation type="journal article" date="2013" name="Int. J. Syst. Evol. Microbiol.">
        <title>Hoeflea suaedae sp. nov., an endophytic bacterium isolated from the root of the halophyte Suaeda maritima.</title>
        <authorList>
            <person name="Chung E.J."/>
            <person name="Park J.A."/>
            <person name="Pramanik P."/>
            <person name="Bibi F."/>
            <person name="Jeon C.O."/>
            <person name="Chung Y.R."/>
        </authorList>
    </citation>
    <scope>NUCLEOTIDE SEQUENCE [LARGE SCALE GENOMIC DNA]</scope>
    <source>
        <strain evidence="7 8">YC6898</strain>
    </source>
</reference>
<evidence type="ECO:0000256" key="1">
    <source>
        <dbReference type="ARBA" id="ARBA00023002"/>
    </source>
</evidence>
<gene>
    <name evidence="4 7" type="primary">msrA</name>
    <name evidence="7" type="ORF">E2A64_00635</name>
</gene>
<accession>A0A4R5PL77</accession>
<dbReference type="GO" id="GO:0008113">
    <property type="term" value="F:peptide-methionine (S)-S-oxide reductase activity"/>
    <property type="evidence" value="ECO:0007669"/>
    <property type="project" value="UniProtKB-UniRule"/>
</dbReference>
<dbReference type="Proteomes" id="UP000295131">
    <property type="component" value="Unassembled WGS sequence"/>
</dbReference>
<dbReference type="SUPFAM" id="SSF55068">
    <property type="entry name" value="Peptide methionine sulfoxide reductase"/>
    <property type="match status" value="1"/>
</dbReference>
<dbReference type="HAMAP" id="MF_01401">
    <property type="entry name" value="MsrA"/>
    <property type="match status" value="1"/>
</dbReference>
<dbReference type="EMBL" id="SMSI01000001">
    <property type="protein sequence ID" value="TDH37686.1"/>
    <property type="molecule type" value="Genomic_DNA"/>
</dbReference>
<feature type="signal peptide" evidence="5">
    <location>
        <begin position="1"/>
        <end position="27"/>
    </location>
</feature>
<dbReference type="NCBIfam" id="TIGR00401">
    <property type="entry name" value="msrA"/>
    <property type="match status" value="1"/>
</dbReference>
<comment type="catalytic activity">
    <reaction evidence="2 4">
        <text>L-methionyl-[protein] + [thioredoxin]-disulfide + H2O = L-methionyl-(S)-S-oxide-[protein] + [thioredoxin]-dithiol</text>
        <dbReference type="Rhea" id="RHEA:14217"/>
        <dbReference type="Rhea" id="RHEA-COMP:10698"/>
        <dbReference type="Rhea" id="RHEA-COMP:10700"/>
        <dbReference type="Rhea" id="RHEA-COMP:12313"/>
        <dbReference type="Rhea" id="RHEA-COMP:12315"/>
        <dbReference type="ChEBI" id="CHEBI:15377"/>
        <dbReference type="ChEBI" id="CHEBI:16044"/>
        <dbReference type="ChEBI" id="CHEBI:29950"/>
        <dbReference type="ChEBI" id="CHEBI:44120"/>
        <dbReference type="ChEBI" id="CHEBI:50058"/>
        <dbReference type="EC" id="1.8.4.11"/>
    </reaction>
</comment>
<evidence type="ECO:0000313" key="8">
    <source>
        <dbReference type="Proteomes" id="UP000295131"/>
    </source>
</evidence>
<evidence type="ECO:0000256" key="5">
    <source>
        <dbReference type="SAM" id="SignalP"/>
    </source>
</evidence>
<dbReference type="AlphaFoldDB" id="A0A4R5PL77"/>
<dbReference type="PANTHER" id="PTHR43774:SF1">
    <property type="entry name" value="PEPTIDE METHIONINE SULFOXIDE REDUCTASE MSRA 2"/>
    <property type="match status" value="1"/>
</dbReference>
<dbReference type="Pfam" id="PF01625">
    <property type="entry name" value="PMSR"/>
    <property type="match status" value="1"/>
</dbReference>
<comment type="catalytic activity">
    <reaction evidence="3 4">
        <text>[thioredoxin]-disulfide + L-methionine + H2O = L-methionine (S)-S-oxide + [thioredoxin]-dithiol</text>
        <dbReference type="Rhea" id="RHEA:19993"/>
        <dbReference type="Rhea" id="RHEA-COMP:10698"/>
        <dbReference type="Rhea" id="RHEA-COMP:10700"/>
        <dbReference type="ChEBI" id="CHEBI:15377"/>
        <dbReference type="ChEBI" id="CHEBI:29950"/>
        <dbReference type="ChEBI" id="CHEBI:50058"/>
        <dbReference type="ChEBI" id="CHEBI:57844"/>
        <dbReference type="ChEBI" id="CHEBI:58772"/>
        <dbReference type="EC" id="1.8.4.11"/>
    </reaction>
</comment>
<evidence type="ECO:0000256" key="3">
    <source>
        <dbReference type="ARBA" id="ARBA00048782"/>
    </source>
</evidence>